<organism evidence="11 12">
    <name type="scientific">Methanococcoides cohabitans</name>
    <dbReference type="NCBI Taxonomy" id="3136559"/>
    <lineage>
        <taxon>Archaea</taxon>
        <taxon>Methanobacteriati</taxon>
        <taxon>Methanobacteriota</taxon>
        <taxon>Stenosarchaea group</taxon>
        <taxon>Methanomicrobia</taxon>
        <taxon>Methanosarcinales</taxon>
        <taxon>Methanosarcinaceae</taxon>
        <taxon>Methanococcoides</taxon>
    </lineage>
</organism>
<comment type="catalytic activity">
    <reaction evidence="7 8">
        <text>DNA(n) + a 2'-deoxyribonucleoside 5'-triphosphate = DNA(n+1) + diphosphate</text>
        <dbReference type="Rhea" id="RHEA:22508"/>
        <dbReference type="Rhea" id="RHEA-COMP:17339"/>
        <dbReference type="Rhea" id="RHEA-COMP:17340"/>
        <dbReference type="ChEBI" id="CHEBI:33019"/>
        <dbReference type="ChEBI" id="CHEBI:61560"/>
        <dbReference type="ChEBI" id="CHEBI:173112"/>
        <dbReference type="EC" id="2.7.7.7"/>
    </reaction>
</comment>
<dbReference type="InterPro" id="IPR017964">
    <property type="entry name" value="DNA-dir_DNA_pol_B_CS"/>
</dbReference>
<dbReference type="Gene3D" id="3.30.420.10">
    <property type="entry name" value="Ribonuclease H-like superfamily/Ribonuclease H"/>
    <property type="match status" value="1"/>
</dbReference>
<keyword evidence="2 8" id="KW-0808">Transferase</keyword>
<evidence type="ECO:0000256" key="4">
    <source>
        <dbReference type="ARBA" id="ARBA00022705"/>
    </source>
</evidence>
<dbReference type="RefSeq" id="WP_342126929.1">
    <property type="nucleotide sequence ID" value="NZ_JBCAUS010000003.1"/>
</dbReference>
<dbReference type="InterPro" id="IPR043502">
    <property type="entry name" value="DNA/RNA_pol_sf"/>
</dbReference>
<dbReference type="SMART" id="SM00486">
    <property type="entry name" value="POLBc"/>
    <property type="match status" value="1"/>
</dbReference>
<evidence type="ECO:0000313" key="12">
    <source>
        <dbReference type="Proteomes" id="UP001396646"/>
    </source>
</evidence>
<evidence type="ECO:0000256" key="1">
    <source>
        <dbReference type="ARBA" id="ARBA00005755"/>
    </source>
</evidence>
<dbReference type="InterPro" id="IPR004868">
    <property type="entry name" value="DNA-dir_DNA_pol_B_mt/vir"/>
</dbReference>
<evidence type="ECO:0000256" key="8">
    <source>
        <dbReference type="RuleBase" id="RU000442"/>
    </source>
</evidence>
<dbReference type="Pfam" id="PF03175">
    <property type="entry name" value="DNA_pol_B_2"/>
    <property type="match status" value="1"/>
</dbReference>
<evidence type="ECO:0000313" key="11">
    <source>
        <dbReference type="EMBL" id="MEL4305256.1"/>
    </source>
</evidence>
<sequence>MTNVAVRTFASRPEVKARNYSLKMDSDISYPRVFVFDTETTIDRYQNLKIGYFQVYQEDFYQQEGVFYDPSMLNEKESRCIVDYASKHNIELYTLKEFVEDVFYPEVYKLRSLCIGYNLAFDISRLAHACNPSRKWSKGGFTFTLSKKKANPQIIIRKMGDANTFKFTTTKENRKNDYFPGDFLDVQRLAEVLLESDHISLAKACERLGTRTRKIADIEYGDVTEDLIEYLITDVRATYEVYLKLMQELKLYSIPVPPTRIYSAASMGKYALASLGVVPFRVQNPEFPPEIVGNIMASYYGGRCECMVRKKTRKTTVLDFTSMYPTLVLEMDLWKYIIADSIETHDVTDEVKEMLPNINHSYLQDSNKWKDFVVLVKMVPCGDILPVRMDYKKEGMLNVAQNYLSIESEMWYTLPDVIASCLVTGKEPEIKEAVRFVPKGVQNDLVKSTIFGTEIDPAKDNLIKFLVEERQRVKEQIKKMEKANPQYKQLEDRSRAIKILVNAMCYGIFIELNPENEKSSFNVYGLAETIASNSYFERPGRYFNPLIATMITAGSRLFLTMAETHLKKSGRSHIYMDTDSIFVPPETADDLINHFQPLSPYDTKIPLLKKEWNNVLFYGISSKRYSLYTLNEDRIELAGMGEDRSYKLHGLGHLANPFPNENDDWHAEVWYDILRLHHEKTALEEIVEKYGMLYSLSKFTVSTPEILDYFKTVNKLRPWKKRIKPFNFAYTGFQTILEGNMPVKPLVPYTSDSQTVVYGKFIDLYTGKVKEGMKYFKPLSKTIIQYVDHREVKFNCVTGMLERKQILADGIMPIGKETNKIDEQILDGRQPQVFLSNDEREKILDKLLEFPQKTAEKLGVNRGTLAKIKRKIRKNRSKFRMDTKATKKLVQYLYWNNVNE</sequence>
<keyword evidence="12" id="KW-1185">Reference proteome</keyword>
<dbReference type="SUPFAM" id="SSF56672">
    <property type="entry name" value="DNA/RNA polymerases"/>
    <property type="match status" value="1"/>
</dbReference>
<accession>A0ABU9KS98</accession>
<evidence type="ECO:0000256" key="7">
    <source>
        <dbReference type="ARBA" id="ARBA00049244"/>
    </source>
</evidence>
<dbReference type="PROSITE" id="PS00116">
    <property type="entry name" value="DNA_POLYMERASE_B"/>
    <property type="match status" value="1"/>
</dbReference>
<dbReference type="SUPFAM" id="SSF53098">
    <property type="entry name" value="Ribonuclease H-like"/>
    <property type="match status" value="1"/>
</dbReference>
<feature type="domain" description="DNA-directed DNA polymerase family B mitochondria/virus" evidence="10">
    <location>
        <begin position="222"/>
        <end position="371"/>
    </location>
</feature>
<evidence type="ECO:0000259" key="10">
    <source>
        <dbReference type="Pfam" id="PF03175"/>
    </source>
</evidence>
<protein>
    <recommendedName>
        <fullName evidence="8">DNA polymerase</fullName>
        <ecNumber evidence="8">2.7.7.7</ecNumber>
    </recommendedName>
</protein>
<dbReference type="Gene3D" id="1.10.287.690">
    <property type="entry name" value="Helix hairpin bin"/>
    <property type="match status" value="1"/>
</dbReference>
<keyword evidence="4 8" id="KW-0235">DNA replication</keyword>
<gene>
    <name evidence="11" type="ORF">WOA13_05355</name>
</gene>
<evidence type="ECO:0000256" key="5">
    <source>
        <dbReference type="ARBA" id="ARBA00022932"/>
    </source>
</evidence>
<evidence type="ECO:0000256" key="9">
    <source>
        <dbReference type="SAM" id="Coils"/>
    </source>
</evidence>
<evidence type="ECO:0000256" key="3">
    <source>
        <dbReference type="ARBA" id="ARBA00022695"/>
    </source>
</evidence>
<dbReference type="Gene3D" id="3.90.1600.10">
    <property type="entry name" value="Palm domain of DNA polymerase"/>
    <property type="match status" value="1"/>
</dbReference>
<dbReference type="Proteomes" id="UP001396646">
    <property type="component" value="Unassembled WGS sequence"/>
</dbReference>
<keyword evidence="6 8" id="KW-0238">DNA-binding</keyword>
<keyword evidence="5 8" id="KW-0239">DNA-directed DNA polymerase</keyword>
<dbReference type="InterPro" id="IPR012337">
    <property type="entry name" value="RNaseH-like_sf"/>
</dbReference>
<evidence type="ECO:0000256" key="2">
    <source>
        <dbReference type="ARBA" id="ARBA00022679"/>
    </source>
</evidence>
<comment type="similarity">
    <text evidence="1 8">Belongs to the DNA polymerase type-B family.</text>
</comment>
<dbReference type="InterPro" id="IPR006172">
    <property type="entry name" value="DNA-dir_DNA_pol_B"/>
</dbReference>
<keyword evidence="9" id="KW-0175">Coiled coil</keyword>
<proteinExistence type="inferred from homology"/>
<name>A0ABU9KS98_9EURY</name>
<dbReference type="InterPro" id="IPR036397">
    <property type="entry name" value="RNaseH_sf"/>
</dbReference>
<feature type="coiled-coil region" evidence="9">
    <location>
        <begin position="463"/>
        <end position="490"/>
    </location>
</feature>
<dbReference type="EMBL" id="JBCAUS010000003">
    <property type="protein sequence ID" value="MEL4305256.1"/>
    <property type="molecule type" value="Genomic_DNA"/>
</dbReference>
<reference evidence="11 12" key="1">
    <citation type="submission" date="2024-04" db="EMBL/GenBank/DDBJ databases">
        <title>Methanococcoides sp. LMO-2.</title>
        <authorList>
            <person name="Liang L."/>
        </authorList>
    </citation>
    <scope>NUCLEOTIDE SEQUENCE [LARGE SCALE GENOMIC DNA]</scope>
    <source>
        <strain evidence="11 12">LMO-2</strain>
    </source>
</reference>
<evidence type="ECO:0000256" key="6">
    <source>
        <dbReference type="ARBA" id="ARBA00023125"/>
    </source>
</evidence>
<dbReference type="InterPro" id="IPR023211">
    <property type="entry name" value="DNA_pol_palm_dom_sf"/>
</dbReference>
<keyword evidence="3 8" id="KW-0548">Nucleotidyltransferase</keyword>
<dbReference type="EC" id="2.7.7.7" evidence="8"/>
<comment type="caution">
    <text evidence="11">The sequence shown here is derived from an EMBL/GenBank/DDBJ whole genome shotgun (WGS) entry which is preliminary data.</text>
</comment>